<evidence type="ECO:0000313" key="1">
    <source>
        <dbReference type="EMBL" id="AKB62441.1"/>
    </source>
</evidence>
<dbReference type="GO" id="GO:0005975">
    <property type="term" value="P:carbohydrate metabolic process"/>
    <property type="evidence" value="ECO:0007669"/>
    <property type="project" value="InterPro"/>
</dbReference>
<reference evidence="1 2" key="1">
    <citation type="submission" date="2014-07" db="EMBL/GenBank/DDBJ databases">
        <title>Methanogenic archaea and the global carbon cycle.</title>
        <authorList>
            <person name="Henriksen J.R."/>
            <person name="Luke J."/>
            <person name="Reinhart S."/>
            <person name="Benedict M.N."/>
            <person name="Youngblut N.D."/>
            <person name="Metcalf M.E."/>
            <person name="Whitaker R.J."/>
            <person name="Metcalf W.W."/>
        </authorList>
    </citation>
    <scope>NUCLEOTIDE SEQUENCE [LARGE SCALE GENOMIC DNA]</scope>
    <source>
        <strain evidence="1 2">SarPi</strain>
    </source>
</reference>
<dbReference type="SUPFAM" id="SSF88713">
    <property type="entry name" value="Glycoside hydrolase/deacetylase"/>
    <property type="match status" value="1"/>
</dbReference>
<gene>
    <name evidence="1" type="ORF">MSMAP_2456</name>
</gene>
<accession>A0A0E3LSV7</accession>
<name>A0A0E3LSV7_METMZ</name>
<protein>
    <recommendedName>
        <fullName evidence="3">NodB homology domain-containing protein</fullName>
    </recommendedName>
</protein>
<dbReference type="AlphaFoldDB" id="A0A0E3LSV7"/>
<organism evidence="1 2">
    <name type="scientific">Methanosarcina mazei SarPi</name>
    <dbReference type="NCBI Taxonomy" id="1434115"/>
    <lineage>
        <taxon>Archaea</taxon>
        <taxon>Methanobacteriati</taxon>
        <taxon>Methanobacteriota</taxon>
        <taxon>Stenosarchaea group</taxon>
        <taxon>Methanomicrobia</taxon>
        <taxon>Methanosarcinales</taxon>
        <taxon>Methanosarcinaceae</taxon>
        <taxon>Methanosarcina</taxon>
    </lineage>
</organism>
<dbReference type="PATRIC" id="fig|1434115.4.peg.3138"/>
<evidence type="ECO:0000313" key="2">
    <source>
        <dbReference type="Proteomes" id="UP000033116"/>
    </source>
</evidence>
<dbReference type="Gene3D" id="3.20.20.370">
    <property type="entry name" value="Glycoside hydrolase/deacetylase"/>
    <property type="match status" value="1"/>
</dbReference>
<sequence>MKFEEKIIWPNGKKFAVCLTHDVDKVKKTHQYLTRSVRFLKKRQIKKSFDEMMRFIRTVSKNIKDNPYWTFEQIMELEKSLDVKSTFFFLNETGKIKILKPHTWKLYSGRYNIDTPEIMDIIKKLDLQGWEIGLHGSYNSYRDMELLKKEKDKLESIISKKIIGIRQHYLNLNIPITWEFQEAIGLRYDSSFGSSKDIGYRDDINMPYYPLNSTFLEIPMNIMDAALFKENISQEDAIDRCIKYIELAEKNNGLITLLWHTDRFNETEFPGQAGVYKEIIRECIEKDAWVTNACEIHEWIIAKEIN</sequence>
<dbReference type="RefSeq" id="WP_048043910.1">
    <property type="nucleotide sequence ID" value="NZ_CP009511.1"/>
</dbReference>
<dbReference type="Proteomes" id="UP000033116">
    <property type="component" value="Chromosome"/>
</dbReference>
<dbReference type="InterPro" id="IPR011330">
    <property type="entry name" value="Glyco_hydro/deAcase_b/a-brl"/>
</dbReference>
<proteinExistence type="predicted"/>
<dbReference type="CDD" id="cd10931">
    <property type="entry name" value="CE4_u7"/>
    <property type="match status" value="1"/>
</dbReference>
<dbReference type="GeneID" id="24865732"/>
<dbReference type="EMBL" id="CP009511">
    <property type="protein sequence ID" value="AKB62441.1"/>
    <property type="molecule type" value="Genomic_DNA"/>
</dbReference>
<dbReference type="HOGENOM" id="CLU_046673_0_0_2"/>
<evidence type="ECO:0008006" key="3">
    <source>
        <dbReference type="Google" id="ProtNLM"/>
    </source>
</evidence>